<dbReference type="InterPro" id="IPR036812">
    <property type="entry name" value="NAD(P)_OxRdtase_dom_sf"/>
</dbReference>
<dbReference type="Proteomes" id="UP001498398">
    <property type="component" value="Unassembled WGS sequence"/>
</dbReference>
<dbReference type="InterPro" id="IPR023210">
    <property type="entry name" value="NADP_OxRdtase_dom"/>
</dbReference>
<name>A0ABR1JHR0_9AGAR</name>
<dbReference type="EMBL" id="JBANRG010000012">
    <property type="protein sequence ID" value="KAK7461838.1"/>
    <property type="molecule type" value="Genomic_DNA"/>
</dbReference>
<comment type="caution">
    <text evidence="2">The sequence shown here is derived from an EMBL/GenBank/DDBJ whole genome shotgun (WGS) entry which is preliminary data.</text>
</comment>
<evidence type="ECO:0000313" key="3">
    <source>
        <dbReference type="Proteomes" id="UP001498398"/>
    </source>
</evidence>
<dbReference type="InterPro" id="IPR018170">
    <property type="entry name" value="Aldo/ket_reductase_CS"/>
</dbReference>
<sequence>MVSFNLESTIKLRDGHEMPVFGFGTYELDGRDAYNTVTWALEAGYRHVDSAEWYENERECGQAILDFCANHSIPRTSIFYTSKLKNNNGYGRVRRAIDKSVKDCGLGYIDLYLVHGPIGGPRARMDSWKAICEAQKEGKIKSIGVSNFGVRHMKELVESDSVDLPIPAVNQVDLHPFQTRTDIVSYCREHEIVLEAWAPLVRGLRFRHPSIVALAQKYGKEPAQILLRYSLQKGYVTIPKASSKERIISNTKIFDFELEQADVDALDALDEGLITDWDPTDCP</sequence>
<dbReference type="PROSITE" id="PS00062">
    <property type="entry name" value="ALDOKETO_REDUCTASE_2"/>
    <property type="match status" value="1"/>
</dbReference>
<dbReference type="InterPro" id="IPR020471">
    <property type="entry name" value="AKR"/>
</dbReference>
<dbReference type="CDD" id="cd19071">
    <property type="entry name" value="AKR_AKR1-5-like"/>
    <property type="match status" value="1"/>
</dbReference>
<dbReference type="PRINTS" id="PR00069">
    <property type="entry name" value="ALDKETRDTASE"/>
</dbReference>
<accession>A0ABR1JHR0</accession>
<protein>
    <recommendedName>
        <fullName evidence="1">NADP-dependent oxidoreductase domain-containing protein</fullName>
    </recommendedName>
</protein>
<dbReference type="Pfam" id="PF00248">
    <property type="entry name" value="Aldo_ket_red"/>
    <property type="match status" value="1"/>
</dbReference>
<dbReference type="PANTHER" id="PTHR43827">
    <property type="entry name" value="2,5-DIKETO-D-GLUCONIC ACID REDUCTASE"/>
    <property type="match status" value="1"/>
</dbReference>
<evidence type="ECO:0000313" key="2">
    <source>
        <dbReference type="EMBL" id="KAK7461838.1"/>
    </source>
</evidence>
<reference evidence="2 3" key="1">
    <citation type="submission" date="2024-01" db="EMBL/GenBank/DDBJ databases">
        <title>A draft genome for the cacao thread blight pathogen Marasmiellus scandens.</title>
        <authorList>
            <person name="Baruah I.K."/>
            <person name="Leung J."/>
            <person name="Bukari Y."/>
            <person name="Amoako-Attah I."/>
            <person name="Meinhardt L.W."/>
            <person name="Bailey B.A."/>
            <person name="Cohen S.P."/>
        </authorList>
    </citation>
    <scope>NUCLEOTIDE SEQUENCE [LARGE SCALE GENOMIC DNA]</scope>
    <source>
        <strain evidence="2 3">GH-19</strain>
    </source>
</reference>
<evidence type="ECO:0000259" key="1">
    <source>
        <dbReference type="Pfam" id="PF00248"/>
    </source>
</evidence>
<dbReference type="SUPFAM" id="SSF51430">
    <property type="entry name" value="NAD(P)-linked oxidoreductase"/>
    <property type="match status" value="1"/>
</dbReference>
<dbReference type="PANTHER" id="PTHR43827:SF13">
    <property type="entry name" value="ALDO_KETO REDUCTASE FAMILY PROTEIN"/>
    <property type="match status" value="1"/>
</dbReference>
<proteinExistence type="predicted"/>
<organism evidence="2 3">
    <name type="scientific">Marasmiellus scandens</name>
    <dbReference type="NCBI Taxonomy" id="2682957"/>
    <lineage>
        <taxon>Eukaryota</taxon>
        <taxon>Fungi</taxon>
        <taxon>Dikarya</taxon>
        <taxon>Basidiomycota</taxon>
        <taxon>Agaricomycotina</taxon>
        <taxon>Agaricomycetes</taxon>
        <taxon>Agaricomycetidae</taxon>
        <taxon>Agaricales</taxon>
        <taxon>Marasmiineae</taxon>
        <taxon>Omphalotaceae</taxon>
        <taxon>Marasmiellus</taxon>
    </lineage>
</organism>
<keyword evidence="3" id="KW-1185">Reference proteome</keyword>
<dbReference type="PROSITE" id="PS00798">
    <property type="entry name" value="ALDOKETO_REDUCTASE_1"/>
    <property type="match status" value="1"/>
</dbReference>
<dbReference type="PIRSF" id="PIRSF000097">
    <property type="entry name" value="AKR"/>
    <property type="match status" value="1"/>
</dbReference>
<dbReference type="Gene3D" id="3.20.20.100">
    <property type="entry name" value="NADP-dependent oxidoreductase domain"/>
    <property type="match status" value="1"/>
</dbReference>
<feature type="domain" description="NADP-dependent oxidoreductase" evidence="1">
    <location>
        <begin position="22"/>
        <end position="271"/>
    </location>
</feature>
<gene>
    <name evidence="2" type="ORF">VKT23_008267</name>
</gene>